<dbReference type="InParanoid" id="A0A0C9ZML6"/>
<sequence>MPGCPKLVRYVDVQEEETKYQRHCVYGIRDGGVILQSTQFVSSISHSSHELSSGDNEPPDFMSLWDEPLPSLNIDQTVQLELPLADQLPSSQKSKKKWTPGDNPLLLWLVEHSTYLDEMIQLEGLETKQPALYVIAEARTCPFTGAGTVLG</sequence>
<dbReference type="EMBL" id="KN835371">
    <property type="protein sequence ID" value="KIK38850.1"/>
    <property type="molecule type" value="Genomic_DNA"/>
</dbReference>
<keyword evidence="2" id="KW-1185">Reference proteome</keyword>
<protein>
    <submittedName>
        <fullName evidence="1">Uncharacterized protein</fullName>
    </submittedName>
</protein>
<name>A0A0C9ZML6_9AGAM</name>
<evidence type="ECO:0000313" key="1">
    <source>
        <dbReference type="EMBL" id="KIK38850.1"/>
    </source>
</evidence>
<proteinExistence type="predicted"/>
<accession>A0A0C9ZML6</accession>
<dbReference type="OrthoDB" id="2693094at2759"/>
<reference evidence="1 2" key="1">
    <citation type="submission" date="2014-04" db="EMBL/GenBank/DDBJ databases">
        <authorList>
            <consortium name="DOE Joint Genome Institute"/>
            <person name="Kuo A."/>
            <person name="Ruytinx J."/>
            <person name="Rineau F."/>
            <person name="Colpaert J."/>
            <person name="Kohler A."/>
            <person name="Nagy L.G."/>
            <person name="Floudas D."/>
            <person name="Copeland A."/>
            <person name="Barry K.W."/>
            <person name="Cichocki N."/>
            <person name="Veneault-Fourrey C."/>
            <person name="LaButti K."/>
            <person name="Lindquist E.A."/>
            <person name="Lipzen A."/>
            <person name="Lundell T."/>
            <person name="Morin E."/>
            <person name="Murat C."/>
            <person name="Sun H."/>
            <person name="Tunlid A."/>
            <person name="Henrissat B."/>
            <person name="Grigoriev I.V."/>
            <person name="Hibbett D.S."/>
            <person name="Martin F."/>
            <person name="Nordberg H.P."/>
            <person name="Cantor M.N."/>
            <person name="Hua S.X."/>
        </authorList>
    </citation>
    <scope>NUCLEOTIDE SEQUENCE [LARGE SCALE GENOMIC DNA]</scope>
    <source>
        <strain evidence="1 2">UH-Slu-Lm8-n1</strain>
    </source>
</reference>
<evidence type="ECO:0000313" key="2">
    <source>
        <dbReference type="Proteomes" id="UP000054485"/>
    </source>
</evidence>
<dbReference type="HOGENOM" id="CLU_1732683_0_0_1"/>
<gene>
    <name evidence="1" type="ORF">CY34DRAFT_14788</name>
</gene>
<dbReference type="Proteomes" id="UP000054485">
    <property type="component" value="Unassembled WGS sequence"/>
</dbReference>
<reference evidence="2" key="2">
    <citation type="submission" date="2015-01" db="EMBL/GenBank/DDBJ databases">
        <title>Evolutionary Origins and Diversification of the Mycorrhizal Mutualists.</title>
        <authorList>
            <consortium name="DOE Joint Genome Institute"/>
            <consortium name="Mycorrhizal Genomics Consortium"/>
            <person name="Kohler A."/>
            <person name="Kuo A."/>
            <person name="Nagy L.G."/>
            <person name="Floudas D."/>
            <person name="Copeland A."/>
            <person name="Barry K.W."/>
            <person name="Cichocki N."/>
            <person name="Veneault-Fourrey C."/>
            <person name="LaButti K."/>
            <person name="Lindquist E.A."/>
            <person name="Lipzen A."/>
            <person name="Lundell T."/>
            <person name="Morin E."/>
            <person name="Murat C."/>
            <person name="Riley R."/>
            <person name="Ohm R."/>
            <person name="Sun H."/>
            <person name="Tunlid A."/>
            <person name="Henrissat B."/>
            <person name="Grigoriev I.V."/>
            <person name="Hibbett D.S."/>
            <person name="Martin F."/>
        </authorList>
    </citation>
    <scope>NUCLEOTIDE SEQUENCE [LARGE SCALE GENOMIC DNA]</scope>
    <source>
        <strain evidence="2">UH-Slu-Lm8-n1</strain>
    </source>
</reference>
<dbReference type="AlphaFoldDB" id="A0A0C9ZML6"/>
<organism evidence="1 2">
    <name type="scientific">Suillus luteus UH-Slu-Lm8-n1</name>
    <dbReference type="NCBI Taxonomy" id="930992"/>
    <lineage>
        <taxon>Eukaryota</taxon>
        <taxon>Fungi</taxon>
        <taxon>Dikarya</taxon>
        <taxon>Basidiomycota</taxon>
        <taxon>Agaricomycotina</taxon>
        <taxon>Agaricomycetes</taxon>
        <taxon>Agaricomycetidae</taxon>
        <taxon>Boletales</taxon>
        <taxon>Suillineae</taxon>
        <taxon>Suillaceae</taxon>
        <taxon>Suillus</taxon>
    </lineage>
</organism>